<dbReference type="EMBL" id="CAJVCH010433807">
    <property type="protein sequence ID" value="CAG7818908.1"/>
    <property type="molecule type" value="Genomic_DNA"/>
</dbReference>
<evidence type="ECO:0000313" key="2">
    <source>
        <dbReference type="Proteomes" id="UP000708208"/>
    </source>
</evidence>
<protein>
    <submittedName>
        <fullName evidence="1">Uncharacterized protein</fullName>
    </submittedName>
</protein>
<proteinExistence type="predicted"/>
<accession>A0A8J2PEP3</accession>
<gene>
    <name evidence="1" type="ORF">AFUS01_LOCUS29385</name>
</gene>
<dbReference type="AlphaFoldDB" id="A0A8J2PEP3"/>
<sequence length="26" mass="2843">MLLRNKDVSVALAVIDLSNKHFSKGS</sequence>
<evidence type="ECO:0000313" key="1">
    <source>
        <dbReference type="EMBL" id="CAG7818908.1"/>
    </source>
</evidence>
<reference evidence="1" key="1">
    <citation type="submission" date="2021-06" db="EMBL/GenBank/DDBJ databases">
        <authorList>
            <person name="Hodson N. C."/>
            <person name="Mongue J. A."/>
            <person name="Jaron S. K."/>
        </authorList>
    </citation>
    <scope>NUCLEOTIDE SEQUENCE</scope>
</reference>
<comment type="caution">
    <text evidence="1">The sequence shown here is derived from an EMBL/GenBank/DDBJ whole genome shotgun (WGS) entry which is preliminary data.</text>
</comment>
<name>A0A8J2PEP3_9HEXA</name>
<feature type="non-terminal residue" evidence="1">
    <location>
        <position position="1"/>
    </location>
</feature>
<dbReference type="Proteomes" id="UP000708208">
    <property type="component" value="Unassembled WGS sequence"/>
</dbReference>
<organism evidence="1 2">
    <name type="scientific">Allacma fusca</name>
    <dbReference type="NCBI Taxonomy" id="39272"/>
    <lineage>
        <taxon>Eukaryota</taxon>
        <taxon>Metazoa</taxon>
        <taxon>Ecdysozoa</taxon>
        <taxon>Arthropoda</taxon>
        <taxon>Hexapoda</taxon>
        <taxon>Collembola</taxon>
        <taxon>Symphypleona</taxon>
        <taxon>Sminthuridae</taxon>
        <taxon>Allacma</taxon>
    </lineage>
</organism>
<keyword evidence="2" id="KW-1185">Reference proteome</keyword>